<dbReference type="Pfam" id="PF00532">
    <property type="entry name" value="Peripla_BP_1"/>
    <property type="match status" value="1"/>
</dbReference>
<dbReference type="Pfam" id="PF00356">
    <property type="entry name" value="LacI"/>
    <property type="match status" value="1"/>
</dbReference>
<reference evidence="5 6" key="1">
    <citation type="submission" date="2021-06" db="EMBL/GenBank/DDBJ databases">
        <title>Rhodobacteraceae bacterium strain HSP-20.</title>
        <authorList>
            <person name="Chen W.-M."/>
        </authorList>
    </citation>
    <scope>NUCLEOTIDE SEQUENCE [LARGE SCALE GENOMIC DNA]</scope>
    <source>
        <strain evidence="5 6">HSP-20</strain>
    </source>
</reference>
<proteinExistence type="predicted"/>
<dbReference type="InterPro" id="IPR028082">
    <property type="entry name" value="Peripla_BP_I"/>
</dbReference>
<dbReference type="PANTHER" id="PTHR30146:SF138">
    <property type="entry name" value="TRANSCRIPTIONAL REGULATORY PROTEIN"/>
    <property type="match status" value="1"/>
</dbReference>
<dbReference type="PANTHER" id="PTHR30146">
    <property type="entry name" value="LACI-RELATED TRANSCRIPTIONAL REPRESSOR"/>
    <property type="match status" value="1"/>
</dbReference>
<dbReference type="SMART" id="SM00354">
    <property type="entry name" value="HTH_LACI"/>
    <property type="match status" value="1"/>
</dbReference>
<evidence type="ECO:0000256" key="3">
    <source>
        <dbReference type="ARBA" id="ARBA00023163"/>
    </source>
</evidence>
<dbReference type="InterPro" id="IPR001761">
    <property type="entry name" value="Peripla_BP/Lac1_sug-bd_dom"/>
</dbReference>
<sequence length="336" mass="36210">MDSLPTKPATLKQIAARLGLSVTTVARSLRDGHKISPQTVARVRATAQQLGYVRNRDGLRLRTGRTMTLLALLGSSDDAEVGDPGTSGLLSGMQSRLAGTDYILHSLPIHIDDRSPARLAAILRDNPADGVIIDHIEPDDPRVALLERLNLPFVTFGRTGPDATHPYFEIDNIHAAHQGTASLLARGYRRPMLVEASPALNFASERLTGYRNALAEADIPFDPALVLHCPTDAAAIRRAVAASLADTTPDSFVCSNEIFLFGTLAGLRDTGLSPATRGFTLRAATNLGAYLGLPLTTSFYARHSVGHALADLLLRRLAGEDPLDLRRVVQTELRSY</sequence>
<dbReference type="Gene3D" id="3.40.50.2300">
    <property type="match status" value="2"/>
</dbReference>
<dbReference type="Gene3D" id="1.10.260.40">
    <property type="entry name" value="lambda repressor-like DNA-binding domains"/>
    <property type="match status" value="1"/>
</dbReference>
<dbReference type="InterPro" id="IPR010982">
    <property type="entry name" value="Lambda_DNA-bd_dom_sf"/>
</dbReference>
<keyword evidence="3" id="KW-0804">Transcription</keyword>
<evidence type="ECO:0000259" key="4">
    <source>
        <dbReference type="PROSITE" id="PS50932"/>
    </source>
</evidence>
<keyword evidence="6" id="KW-1185">Reference proteome</keyword>
<dbReference type="InterPro" id="IPR000843">
    <property type="entry name" value="HTH_LacI"/>
</dbReference>
<dbReference type="GO" id="GO:0003677">
    <property type="term" value="F:DNA binding"/>
    <property type="evidence" value="ECO:0007669"/>
    <property type="project" value="UniProtKB-KW"/>
</dbReference>
<keyword evidence="1" id="KW-0805">Transcription regulation</keyword>
<dbReference type="CDD" id="cd01392">
    <property type="entry name" value="HTH_LacI"/>
    <property type="match status" value="1"/>
</dbReference>
<dbReference type="Proteomes" id="UP000731907">
    <property type="component" value="Unassembled WGS sequence"/>
</dbReference>
<name>A0ABS6J3Q1_9RHOB</name>
<gene>
    <name evidence="5" type="ORF">GU927_011090</name>
</gene>
<protein>
    <submittedName>
        <fullName evidence="5">LacI family DNA-binding transcriptional regulator</fullName>
    </submittedName>
</protein>
<evidence type="ECO:0000313" key="6">
    <source>
        <dbReference type="Proteomes" id="UP000731907"/>
    </source>
</evidence>
<keyword evidence="2 5" id="KW-0238">DNA-binding</keyword>
<evidence type="ECO:0000256" key="2">
    <source>
        <dbReference type="ARBA" id="ARBA00023125"/>
    </source>
</evidence>
<evidence type="ECO:0000313" key="5">
    <source>
        <dbReference type="EMBL" id="MBU9698389.1"/>
    </source>
</evidence>
<dbReference type="SUPFAM" id="SSF53822">
    <property type="entry name" value="Periplasmic binding protein-like I"/>
    <property type="match status" value="1"/>
</dbReference>
<dbReference type="EMBL" id="JAAATX020000007">
    <property type="protein sequence ID" value="MBU9698389.1"/>
    <property type="molecule type" value="Genomic_DNA"/>
</dbReference>
<organism evidence="5 6">
    <name type="scientific">Paragemmobacter amnigenus</name>
    <dbReference type="NCBI Taxonomy" id="2852097"/>
    <lineage>
        <taxon>Bacteria</taxon>
        <taxon>Pseudomonadati</taxon>
        <taxon>Pseudomonadota</taxon>
        <taxon>Alphaproteobacteria</taxon>
        <taxon>Rhodobacterales</taxon>
        <taxon>Paracoccaceae</taxon>
        <taxon>Paragemmobacter</taxon>
    </lineage>
</organism>
<accession>A0ABS6J3Q1</accession>
<evidence type="ECO:0000256" key="1">
    <source>
        <dbReference type="ARBA" id="ARBA00023015"/>
    </source>
</evidence>
<comment type="caution">
    <text evidence="5">The sequence shown here is derived from an EMBL/GenBank/DDBJ whole genome shotgun (WGS) entry which is preliminary data.</text>
</comment>
<feature type="domain" description="HTH lacI-type" evidence="4">
    <location>
        <begin position="9"/>
        <end position="63"/>
    </location>
</feature>
<dbReference type="RefSeq" id="WP_161762517.1">
    <property type="nucleotide sequence ID" value="NZ_JAAATX020000007.1"/>
</dbReference>
<dbReference type="SUPFAM" id="SSF47413">
    <property type="entry name" value="lambda repressor-like DNA-binding domains"/>
    <property type="match status" value="1"/>
</dbReference>
<dbReference type="PROSITE" id="PS50932">
    <property type="entry name" value="HTH_LACI_2"/>
    <property type="match status" value="1"/>
</dbReference>